<organism evidence="2 3">
    <name type="scientific">Pseudomonas solani</name>
    <dbReference type="NCBI Taxonomy" id="2731552"/>
    <lineage>
        <taxon>Bacteria</taxon>
        <taxon>Pseudomonadati</taxon>
        <taxon>Pseudomonadota</taxon>
        <taxon>Gammaproteobacteria</taxon>
        <taxon>Pseudomonadales</taxon>
        <taxon>Pseudomonadaceae</taxon>
        <taxon>Pseudomonas</taxon>
    </lineage>
</organism>
<name>A0ABN6C1G6_9PSED</name>
<dbReference type="Pfam" id="PF09938">
    <property type="entry name" value="DUF2170"/>
    <property type="match status" value="1"/>
</dbReference>
<gene>
    <name evidence="2" type="ORF">PSm6_51710</name>
</gene>
<dbReference type="Proteomes" id="UP001064896">
    <property type="component" value="Chromosome"/>
</dbReference>
<dbReference type="EMBL" id="AP023081">
    <property type="protein sequence ID" value="BCD88764.1"/>
    <property type="molecule type" value="Genomic_DNA"/>
</dbReference>
<feature type="region of interest" description="Disordered" evidence="1">
    <location>
        <begin position="1"/>
        <end position="27"/>
    </location>
</feature>
<evidence type="ECO:0008006" key="4">
    <source>
        <dbReference type="Google" id="ProtNLM"/>
    </source>
</evidence>
<keyword evidence="3" id="KW-1185">Reference proteome</keyword>
<protein>
    <recommendedName>
        <fullName evidence="4">DUF2170 family protein</fullName>
    </recommendedName>
</protein>
<dbReference type="InterPro" id="IPR019231">
    <property type="entry name" value="DUF2170"/>
</dbReference>
<sequence>MQMPRKTTTDKAGKKTTGSTGKSSADYVRDMRNRLREAGLVKREFWILPENVNALKGIERALRQPFLGGRVKLEDYMTENSNWTLSSLHNALAELALVASGEILLSVIDGEQAGLRLTMSEYGDLPIYLAVEGDHIMVDATLVPLDLVKDANEFNALVLRTRDLFPLSSVGVEVIDGQEVYSMFGALSAASSLTVIVQEIYTLAENVIRAVEAFEDHFKA</sequence>
<reference evidence="2" key="1">
    <citation type="submission" date="2020-05" db="EMBL/GenBank/DDBJ databases">
        <title>Complete genome sequence of Pseudomonas sp. Sm006.</title>
        <authorList>
            <person name="Takeuchi K."/>
            <person name="Someya N."/>
        </authorList>
    </citation>
    <scope>NUCLEOTIDE SEQUENCE</scope>
    <source>
        <strain evidence="2">Sm006</strain>
    </source>
</reference>
<evidence type="ECO:0000256" key="1">
    <source>
        <dbReference type="SAM" id="MobiDB-lite"/>
    </source>
</evidence>
<proteinExistence type="predicted"/>
<feature type="compositionally biased region" description="Low complexity" evidence="1">
    <location>
        <begin position="15"/>
        <end position="26"/>
    </location>
</feature>
<accession>A0ABN6C1G6</accession>
<evidence type="ECO:0000313" key="3">
    <source>
        <dbReference type="Proteomes" id="UP001064896"/>
    </source>
</evidence>
<evidence type="ECO:0000313" key="2">
    <source>
        <dbReference type="EMBL" id="BCD88764.1"/>
    </source>
</evidence>